<comment type="caution">
    <text evidence="8">The sequence shown here is derived from an EMBL/GenBank/DDBJ whole genome shotgun (WGS) entry which is preliminary data.</text>
</comment>
<keyword evidence="4 7" id="KW-0686">Riboflavin biosynthesis</keyword>
<dbReference type="PANTHER" id="PTHR21058">
    <property type="entry name" value="6,7-DIMETHYL-8-RIBITYLLUMAZINE SYNTHASE DMRL SYNTHASE LUMAZINE SYNTHASE"/>
    <property type="match status" value="1"/>
</dbReference>
<dbReference type="eggNOG" id="KOG3243">
    <property type="taxonomic scope" value="Eukaryota"/>
</dbReference>
<dbReference type="EMBL" id="BABT02000150">
    <property type="protein sequence ID" value="GAA98353.1"/>
    <property type="molecule type" value="Genomic_DNA"/>
</dbReference>
<dbReference type="Proteomes" id="UP000009131">
    <property type="component" value="Unassembled WGS sequence"/>
</dbReference>
<comment type="similarity">
    <text evidence="2 7">Belongs to the DMRL synthase family.</text>
</comment>
<keyword evidence="5 7" id="KW-0808">Transferase</keyword>
<evidence type="ECO:0000256" key="5">
    <source>
        <dbReference type="ARBA" id="ARBA00022679"/>
    </source>
</evidence>
<keyword evidence="9" id="KW-1185">Reference proteome</keyword>
<reference evidence="8 9" key="1">
    <citation type="journal article" date="2011" name="J. Gen. Appl. Microbiol.">
        <title>Draft genome sequencing of the enigmatic basidiomycete Mixia osmundae.</title>
        <authorList>
            <person name="Nishida H."/>
            <person name="Nagatsuka Y."/>
            <person name="Sugiyama J."/>
        </authorList>
    </citation>
    <scope>NUCLEOTIDE SEQUENCE [LARGE SCALE GENOMIC DNA]</scope>
    <source>
        <strain evidence="9">CBS 9802 / IAM 14324 / JCM 22182 / KY 12970</strain>
    </source>
</reference>
<dbReference type="STRING" id="764103.G7E693"/>
<dbReference type="InterPro" id="IPR002180">
    <property type="entry name" value="LS/RS"/>
</dbReference>
<comment type="function">
    <text evidence="7">Catalyzes the formation of 6,7-dimethyl-8-ribityllumazine by condensation of 5-amino-6-(D-ribitylamino)uracil with 3,4-dihydroxy-2-butanone 4-phosphate. This is the penultimate step in the biosynthesis of riboflavin.</text>
</comment>
<dbReference type="InterPro" id="IPR034964">
    <property type="entry name" value="LS"/>
</dbReference>
<comment type="pathway">
    <text evidence="1 7">Cofactor biosynthesis; riboflavin biosynthesis; riboflavin from 2-hydroxy-3-oxobutyl phosphate and 5-amino-6-(D-ribitylamino)uracil: step 1/2.</text>
</comment>
<dbReference type="OrthoDB" id="2965at2759"/>
<dbReference type="AlphaFoldDB" id="G7E693"/>
<name>G7E693_MIXOS</name>
<dbReference type="PANTHER" id="PTHR21058:SF0">
    <property type="entry name" value="6,7-DIMETHYL-8-RIBITYLLUMAZINE SYNTHASE"/>
    <property type="match status" value="1"/>
</dbReference>
<dbReference type="NCBIfam" id="TIGR00114">
    <property type="entry name" value="lumazine-synth"/>
    <property type="match status" value="1"/>
</dbReference>
<evidence type="ECO:0000256" key="4">
    <source>
        <dbReference type="ARBA" id="ARBA00022619"/>
    </source>
</evidence>
<evidence type="ECO:0000256" key="2">
    <source>
        <dbReference type="ARBA" id="ARBA00007424"/>
    </source>
</evidence>
<accession>G7E693</accession>
<dbReference type="GO" id="GO:0009349">
    <property type="term" value="C:riboflavin synthase complex"/>
    <property type="evidence" value="ECO:0007669"/>
    <property type="project" value="UniProtKB-UniRule"/>
</dbReference>
<evidence type="ECO:0000313" key="8">
    <source>
        <dbReference type="EMBL" id="GAA98353.1"/>
    </source>
</evidence>
<evidence type="ECO:0000256" key="7">
    <source>
        <dbReference type="RuleBase" id="RU003795"/>
    </source>
</evidence>
<dbReference type="RefSeq" id="XP_014569135.1">
    <property type="nucleotide sequence ID" value="XM_014713649.1"/>
</dbReference>
<proteinExistence type="inferred from homology"/>
<evidence type="ECO:0000256" key="6">
    <source>
        <dbReference type="ARBA" id="ARBA00048785"/>
    </source>
</evidence>
<dbReference type="SUPFAM" id="SSF52121">
    <property type="entry name" value="Lumazine synthase"/>
    <property type="match status" value="1"/>
</dbReference>
<dbReference type="HOGENOM" id="CLU_089358_2_2_1"/>
<organism evidence="8 9">
    <name type="scientific">Mixia osmundae (strain CBS 9802 / IAM 14324 / JCM 22182 / KY 12970)</name>
    <dbReference type="NCBI Taxonomy" id="764103"/>
    <lineage>
        <taxon>Eukaryota</taxon>
        <taxon>Fungi</taxon>
        <taxon>Dikarya</taxon>
        <taxon>Basidiomycota</taxon>
        <taxon>Pucciniomycotina</taxon>
        <taxon>Mixiomycetes</taxon>
        <taxon>Mixiales</taxon>
        <taxon>Mixiaceae</taxon>
        <taxon>Mixia</taxon>
    </lineage>
</organism>
<reference evidence="8 9" key="2">
    <citation type="journal article" date="2012" name="Open Biol.">
        <title>Characteristics of nucleosomes and linker DNA regions on the genome of the basidiomycete Mixia osmundae revealed by mono- and dinucleosome mapping.</title>
        <authorList>
            <person name="Nishida H."/>
            <person name="Kondo S."/>
            <person name="Matsumoto T."/>
            <person name="Suzuki Y."/>
            <person name="Yoshikawa H."/>
            <person name="Taylor T.D."/>
            <person name="Sugiyama J."/>
        </authorList>
    </citation>
    <scope>NUCLEOTIDE SEQUENCE [LARGE SCALE GENOMIC DNA]</scope>
    <source>
        <strain evidence="9">CBS 9802 / IAM 14324 / JCM 22182 / KY 12970</strain>
    </source>
</reference>
<dbReference type="GO" id="GO:0005758">
    <property type="term" value="C:mitochondrial intermembrane space"/>
    <property type="evidence" value="ECO:0007669"/>
    <property type="project" value="TreeGrafter"/>
</dbReference>
<evidence type="ECO:0000313" key="9">
    <source>
        <dbReference type="Proteomes" id="UP000009131"/>
    </source>
</evidence>
<dbReference type="HAMAP" id="MF_00178">
    <property type="entry name" value="Lumazine_synth"/>
    <property type="match status" value="1"/>
</dbReference>
<dbReference type="InParanoid" id="G7E693"/>
<dbReference type="OMA" id="CQGVTQG"/>
<dbReference type="Gene3D" id="3.40.50.960">
    <property type="entry name" value="Lumazine/riboflavin synthase"/>
    <property type="match status" value="2"/>
</dbReference>
<sequence>MADATIKGLTASTEQFDGSDLRVLIVHARWNWTVIEPLVQGAVKSLASQGVKESKTAIMSVSGSFELPSTVQIALSTGRYDVAIAIGVLIKGSTMHFEYIAEATTQALMRVQLDARIPVIFGVLTCLTEEQAQARAGLTPGGHNHGLDWGLAAVEQAVKATRIVGTRSQQAGAATRAI</sequence>
<dbReference type="GO" id="GO:0000906">
    <property type="term" value="F:6,7-dimethyl-8-ribityllumazine synthase activity"/>
    <property type="evidence" value="ECO:0007669"/>
    <property type="project" value="UniProtKB-EC"/>
</dbReference>
<dbReference type="GO" id="GO:0009231">
    <property type="term" value="P:riboflavin biosynthetic process"/>
    <property type="evidence" value="ECO:0007669"/>
    <property type="project" value="UniProtKB-UniPathway"/>
</dbReference>
<dbReference type="FunCoup" id="G7E693">
    <property type="interactions" value="102"/>
</dbReference>
<evidence type="ECO:0000256" key="3">
    <source>
        <dbReference type="ARBA" id="ARBA00012664"/>
    </source>
</evidence>
<dbReference type="Pfam" id="PF00885">
    <property type="entry name" value="DMRL_synthase"/>
    <property type="match status" value="1"/>
</dbReference>
<dbReference type="CDD" id="cd09209">
    <property type="entry name" value="Lumazine_synthase-I"/>
    <property type="match status" value="1"/>
</dbReference>
<dbReference type="InterPro" id="IPR036467">
    <property type="entry name" value="LS/RS_sf"/>
</dbReference>
<comment type="catalytic activity">
    <reaction evidence="6 7">
        <text>(2S)-2-hydroxy-3-oxobutyl phosphate + 5-amino-6-(D-ribitylamino)uracil = 6,7-dimethyl-8-(1-D-ribityl)lumazine + phosphate + 2 H2O + H(+)</text>
        <dbReference type="Rhea" id="RHEA:26152"/>
        <dbReference type="ChEBI" id="CHEBI:15377"/>
        <dbReference type="ChEBI" id="CHEBI:15378"/>
        <dbReference type="ChEBI" id="CHEBI:15934"/>
        <dbReference type="ChEBI" id="CHEBI:43474"/>
        <dbReference type="ChEBI" id="CHEBI:58201"/>
        <dbReference type="ChEBI" id="CHEBI:58830"/>
        <dbReference type="EC" id="2.5.1.78"/>
    </reaction>
</comment>
<dbReference type="UniPathway" id="UPA00275">
    <property type="reaction ID" value="UER00404"/>
</dbReference>
<evidence type="ECO:0000256" key="1">
    <source>
        <dbReference type="ARBA" id="ARBA00004917"/>
    </source>
</evidence>
<protein>
    <recommendedName>
        <fullName evidence="3 7">6,7-dimethyl-8-ribityllumazine synthase</fullName>
        <shortName evidence="7">DMRL synthase</shortName>
        <ecNumber evidence="3 7">2.5.1.78</ecNumber>
    </recommendedName>
</protein>
<gene>
    <name evidence="8" type="primary">Mo05039</name>
    <name evidence="8" type="ORF">E5Q_05039</name>
</gene>
<dbReference type="EC" id="2.5.1.78" evidence="3 7"/>